<evidence type="ECO:0000313" key="3">
    <source>
        <dbReference type="EMBL" id="MBD1599221.1"/>
    </source>
</evidence>
<evidence type="ECO:0008006" key="5">
    <source>
        <dbReference type="Google" id="ProtNLM"/>
    </source>
</evidence>
<keyword evidence="2" id="KW-0732">Signal</keyword>
<feature type="compositionally biased region" description="Polar residues" evidence="1">
    <location>
        <begin position="30"/>
        <end position="50"/>
    </location>
</feature>
<gene>
    <name evidence="3" type="ORF">HAQ05_10975</name>
</gene>
<dbReference type="Proteomes" id="UP000805841">
    <property type="component" value="Unassembled WGS sequence"/>
</dbReference>
<accession>A0ABR7Z153</accession>
<organism evidence="3 4">
    <name type="scientific">Pseudomonas typographi</name>
    <dbReference type="NCBI Taxonomy" id="2715964"/>
    <lineage>
        <taxon>Bacteria</taxon>
        <taxon>Pseudomonadati</taxon>
        <taxon>Pseudomonadota</taxon>
        <taxon>Gammaproteobacteria</taxon>
        <taxon>Pseudomonadales</taxon>
        <taxon>Pseudomonadaceae</taxon>
        <taxon>Pseudomonas</taxon>
    </lineage>
</organism>
<feature type="chain" id="PRO_5045872565" description="Lipoprotein" evidence="2">
    <location>
        <begin position="24"/>
        <end position="100"/>
    </location>
</feature>
<evidence type="ECO:0000256" key="2">
    <source>
        <dbReference type="SAM" id="SignalP"/>
    </source>
</evidence>
<comment type="caution">
    <text evidence="3">The sequence shown here is derived from an EMBL/GenBank/DDBJ whole genome shotgun (WGS) entry which is preliminary data.</text>
</comment>
<reference evidence="3 4" key="1">
    <citation type="journal article" date="2020" name="Insects">
        <title>Bacteria Belonging to Pseudomonas typographi sp. nov. from the Bark Beetle Ips typographus Have Genomic Potential to Aid in the Host Ecology.</title>
        <authorList>
            <person name="Peral-Aranega E."/>
            <person name="Saati-Santamaria Z."/>
            <person name="Kolarik M."/>
            <person name="Rivas R."/>
            <person name="Garcia-Fraile P."/>
        </authorList>
    </citation>
    <scope>NUCLEOTIDE SEQUENCE [LARGE SCALE GENOMIC DNA]</scope>
    <source>
        <strain evidence="3 4">CA3A</strain>
    </source>
</reference>
<evidence type="ECO:0000313" key="4">
    <source>
        <dbReference type="Proteomes" id="UP000805841"/>
    </source>
</evidence>
<dbReference type="RefSeq" id="WP_190420330.1">
    <property type="nucleotide sequence ID" value="NZ_JAAOCA010000012.1"/>
</dbReference>
<evidence type="ECO:0000256" key="1">
    <source>
        <dbReference type="SAM" id="MobiDB-lite"/>
    </source>
</evidence>
<proteinExistence type="predicted"/>
<sequence>MKKHLISLTLTSVLAAMSLGAMAAQPDAGASNTPEHNTGNPSTQANPSSKGTGGNGGASIPDPQQTPAGHSKATKGDASAPSGSGAVGGNSQGKGSEKQE</sequence>
<dbReference type="EMBL" id="JAAOCA010000012">
    <property type="protein sequence ID" value="MBD1599221.1"/>
    <property type="molecule type" value="Genomic_DNA"/>
</dbReference>
<name>A0ABR7Z153_9PSED</name>
<feature type="region of interest" description="Disordered" evidence="1">
    <location>
        <begin position="25"/>
        <end position="100"/>
    </location>
</feature>
<keyword evidence="4" id="KW-1185">Reference proteome</keyword>
<protein>
    <recommendedName>
        <fullName evidence="5">Lipoprotein</fullName>
    </recommendedName>
</protein>
<feature type="signal peptide" evidence="2">
    <location>
        <begin position="1"/>
        <end position="23"/>
    </location>
</feature>